<evidence type="ECO:0000313" key="4">
    <source>
        <dbReference type="Proteomes" id="UP000543224"/>
    </source>
</evidence>
<dbReference type="Pfam" id="PF04173">
    <property type="entry name" value="DoxD"/>
    <property type="match status" value="1"/>
</dbReference>
<feature type="domain" description="TQO small subunit DoxD" evidence="2">
    <location>
        <begin position="12"/>
        <end position="154"/>
    </location>
</feature>
<dbReference type="PANTHER" id="PTHR39157:SF1">
    <property type="entry name" value="DOXX FAMILY PROTEIN"/>
    <property type="match status" value="1"/>
</dbReference>
<dbReference type="AlphaFoldDB" id="A0A6V8P6F0"/>
<keyword evidence="1" id="KW-0812">Transmembrane</keyword>
<reference evidence="3 4" key="1">
    <citation type="journal article" date="2020" name="Front. Microbiol.">
        <title>Single-cell genomics of novel Actinobacteria with the Wood-Ljungdahl pathway discovered in a serpentinizing system.</title>
        <authorList>
            <person name="Merino N."/>
            <person name="Kawai M."/>
            <person name="Boyd E.S."/>
            <person name="Colman D.R."/>
            <person name="McGlynn S.E."/>
            <person name="Nealson K.H."/>
            <person name="Kurokawa K."/>
            <person name="Hongoh Y."/>
        </authorList>
    </citation>
    <scope>NUCLEOTIDE SEQUENCE [LARGE SCALE GENOMIC DNA]</scope>
    <source>
        <strain evidence="3 4">S25</strain>
    </source>
</reference>
<gene>
    <name evidence="3" type="ORF">HKBW3S25_01848</name>
</gene>
<feature type="transmembrane region" description="Helical" evidence="1">
    <location>
        <begin position="124"/>
        <end position="145"/>
    </location>
</feature>
<comment type="caution">
    <text evidence="3">The sequence shown here is derived from an EMBL/GenBank/DDBJ whole genome shotgun (WGS) entry which is preliminary data.</text>
</comment>
<dbReference type="Proteomes" id="UP000543224">
    <property type="component" value="Unassembled WGS sequence"/>
</dbReference>
<accession>A0A6V8P6F0</accession>
<dbReference type="EMBL" id="BLRX01000548">
    <property type="protein sequence ID" value="GFP26356.1"/>
    <property type="molecule type" value="Genomic_DNA"/>
</dbReference>
<sequence>MQVTKRIILTLIRVWLGYIWVNSALGKVASPVWTGNQRGTAVSGFLQGALAQATGERPAVLGWYADFIRVVAMPNATFFSYLIPFGELLVGLALLLGALTTFAALMSAFMNLNFMLAGVAGINPVMYTLAIFVIVAGASAGYYGLDYFLLPRLRPYWHKIAGKAKRRSQYPTPQPGTRG</sequence>
<feature type="transmembrane region" description="Helical" evidence="1">
    <location>
        <begin position="88"/>
        <end position="112"/>
    </location>
</feature>
<evidence type="ECO:0000256" key="1">
    <source>
        <dbReference type="SAM" id="Phobius"/>
    </source>
</evidence>
<evidence type="ECO:0000259" key="2">
    <source>
        <dbReference type="Pfam" id="PF04173"/>
    </source>
</evidence>
<protein>
    <submittedName>
        <fullName evidence="3">Thiosulfate dehydrogenase [quinone] large subunit</fullName>
    </submittedName>
</protein>
<evidence type="ECO:0000313" key="3">
    <source>
        <dbReference type="EMBL" id="GFP26356.1"/>
    </source>
</evidence>
<keyword evidence="1" id="KW-0472">Membrane</keyword>
<dbReference type="PANTHER" id="PTHR39157">
    <property type="entry name" value="INTEGRAL MEMBRANE PROTEIN-RELATED"/>
    <property type="match status" value="1"/>
</dbReference>
<name>A0A6V8P6F0_9ACTN</name>
<organism evidence="3 4">
    <name type="scientific">Candidatus Hakubella thermalkaliphila</name>
    <dbReference type="NCBI Taxonomy" id="2754717"/>
    <lineage>
        <taxon>Bacteria</taxon>
        <taxon>Bacillati</taxon>
        <taxon>Actinomycetota</taxon>
        <taxon>Actinomycetota incertae sedis</taxon>
        <taxon>Candidatus Hakubellales</taxon>
        <taxon>Candidatus Hakubellaceae</taxon>
        <taxon>Candidatus Hakubella</taxon>
    </lineage>
</organism>
<proteinExistence type="predicted"/>
<dbReference type="InterPro" id="IPR007301">
    <property type="entry name" value="DoxD"/>
</dbReference>
<keyword evidence="1" id="KW-1133">Transmembrane helix</keyword>